<protein>
    <submittedName>
        <fullName evidence="1">Uncharacterized protein</fullName>
    </submittedName>
</protein>
<dbReference type="Proteomes" id="UP001055879">
    <property type="component" value="Linkage Group LG11"/>
</dbReference>
<evidence type="ECO:0000313" key="1">
    <source>
        <dbReference type="EMBL" id="KAI3692315.1"/>
    </source>
</evidence>
<accession>A0ACB8Z3M6</accession>
<proteinExistence type="predicted"/>
<gene>
    <name evidence="1" type="ORF">L6452_32129</name>
</gene>
<organism evidence="1 2">
    <name type="scientific">Arctium lappa</name>
    <name type="common">Greater burdock</name>
    <name type="synonym">Lappa major</name>
    <dbReference type="NCBI Taxonomy" id="4217"/>
    <lineage>
        <taxon>Eukaryota</taxon>
        <taxon>Viridiplantae</taxon>
        <taxon>Streptophyta</taxon>
        <taxon>Embryophyta</taxon>
        <taxon>Tracheophyta</taxon>
        <taxon>Spermatophyta</taxon>
        <taxon>Magnoliopsida</taxon>
        <taxon>eudicotyledons</taxon>
        <taxon>Gunneridae</taxon>
        <taxon>Pentapetalae</taxon>
        <taxon>asterids</taxon>
        <taxon>campanulids</taxon>
        <taxon>Asterales</taxon>
        <taxon>Asteraceae</taxon>
        <taxon>Carduoideae</taxon>
        <taxon>Cardueae</taxon>
        <taxon>Arctiinae</taxon>
        <taxon>Arctium</taxon>
    </lineage>
</organism>
<reference evidence="1 2" key="2">
    <citation type="journal article" date="2022" name="Mol. Ecol. Resour.">
        <title>The genomes of chicory, endive, great burdock and yacon provide insights into Asteraceae paleo-polyploidization history and plant inulin production.</title>
        <authorList>
            <person name="Fan W."/>
            <person name="Wang S."/>
            <person name="Wang H."/>
            <person name="Wang A."/>
            <person name="Jiang F."/>
            <person name="Liu H."/>
            <person name="Zhao H."/>
            <person name="Xu D."/>
            <person name="Zhang Y."/>
        </authorList>
    </citation>
    <scope>NUCLEOTIDE SEQUENCE [LARGE SCALE GENOMIC DNA]</scope>
    <source>
        <strain evidence="2">cv. Niubang</strain>
    </source>
</reference>
<evidence type="ECO:0000313" key="2">
    <source>
        <dbReference type="Proteomes" id="UP001055879"/>
    </source>
</evidence>
<sequence length="159" mass="18656">MPLITLLSHLQAVTTLSILMLYFPIHFTTHELLQSTPQSGRWFSFLVSFAIFGLERENRCLTYNRANPKTFSCRQTSRRSFIGTDFVKIRRSVISILEEFLLFETEVQQSQEKCHSILPNFENVLVLEKEYLRRLFEEEGNRDNNIVSLCQGPSFSKWN</sequence>
<reference evidence="2" key="1">
    <citation type="journal article" date="2022" name="Mol. Ecol. Resour.">
        <title>The genomes of chicory, endive, great burdock and yacon provide insights into Asteraceae palaeo-polyploidization history and plant inulin production.</title>
        <authorList>
            <person name="Fan W."/>
            <person name="Wang S."/>
            <person name="Wang H."/>
            <person name="Wang A."/>
            <person name="Jiang F."/>
            <person name="Liu H."/>
            <person name="Zhao H."/>
            <person name="Xu D."/>
            <person name="Zhang Y."/>
        </authorList>
    </citation>
    <scope>NUCLEOTIDE SEQUENCE [LARGE SCALE GENOMIC DNA]</scope>
    <source>
        <strain evidence="2">cv. Niubang</strain>
    </source>
</reference>
<keyword evidence="2" id="KW-1185">Reference proteome</keyword>
<dbReference type="EMBL" id="CM042057">
    <property type="protein sequence ID" value="KAI3692315.1"/>
    <property type="molecule type" value="Genomic_DNA"/>
</dbReference>
<name>A0ACB8Z3M6_ARCLA</name>
<comment type="caution">
    <text evidence="1">The sequence shown here is derived from an EMBL/GenBank/DDBJ whole genome shotgun (WGS) entry which is preliminary data.</text>
</comment>